<evidence type="ECO:0000313" key="3">
    <source>
        <dbReference type="Proteomes" id="UP000265703"/>
    </source>
</evidence>
<feature type="region of interest" description="Disordered" evidence="1">
    <location>
        <begin position="60"/>
        <end position="106"/>
    </location>
</feature>
<comment type="caution">
    <text evidence="2">The sequence shown here is derived from an EMBL/GenBank/DDBJ whole genome shotgun (WGS) entry which is preliminary data.</text>
</comment>
<dbReference type="OrthoDB" id="2410780at2759"/>
<feature type="compositionally biased region" description="Basic and acidic residues" evidence="1">
    <location>
        <begin position="60"/>
        <end position="71"/>
    </location>
</feature>
<keyword evidence="3" id="KW-1185">Reference proteome</keyword>
<proteinExistence type="predicted"/>
<accession>A0A397ST81</accession>
<name>A0A397ST81_9GLOM</name>
<evidence type="ECO:0000256" key="1">
    <source>
        <dbReference type="SAM" id="MobiDB-lite"/>
    </source>
</evidence>
<feature type="region of interest" description="Disordered" evidence="1">
    <location>
        <begin position="1"/>
        <end position="28"/>
    </location>
</feature>
<gene>
    <name evidence="2" type="ORF">C1645_828177</name>
</gene>
<feature type="compositionally biased region" description="Basic residues" evidence="1">
    <location>
        <begin position="1"/>
        <end position="27"/>
    </location>
</feature>
<sequence>MGKPSRSPRKKHWERFRTHRKSRRQLQKQKYQLIIDEKDRQIEKAQQELQEIKTKLEEQAKRERLAKKRETEENEKQDDEKRDKGKSKDGKRGLEVGQREEYCSII</sequence>
<protein>
    <submittedName>
        <fullName evidence="2">Uncharacterized protein</fullName>
    </submittedName>
</protein>
<feature type="compositionally biased region" description="Basic and acidic residues" evidence="1">
    <location>
        <begin position="78"/>
        <end position="106"/>
    </location>
</feature>
<evidence type="ECO:0000313" key="2">
    <source>
        <dbReference type="EMBL" id="RIA87157.1"/>
    </source>
</evidence>
<organism evidence="2 3">
    <name type="scientific">Glomus cerebriforme</name>
    <dbReference type="NCBI Taxonomy" id="658196"/>
    <lineage>
        <taxon>Eukaryota</taxon>
        <taxon>Fungi</taxon>
        <taxon>Fungi incertae sedis</taxon>
        <taxon>Mucoromycota</taxon>
        <taxon>Glomeromycotina</taxon>
        <taxon>Glomeromycetes</taxon>
        <taxon>Glomerales</taxon>
        <taxon>Glomeraceae</taxon>
        <taxon>Glomus</taxon>
    </lineage>
</organism>
<reference evidence="2 3" key="1">
    <citation type="submission" date="2018-06" db="EMBL/GenBank/DDBJ databases">
        <title>Comparative genomics reveals the genomic features of Rhizophagus irregularis, R. cerebriforme, R. diaphanum and Gigaspora rosea, and their symbiotic lifestyle signature.</title>
        <authorList>
            <person name="Morin E."/>
            <person name="San Clemente H."/>
            <person name="Chen E.C.H."/>
            <person name="De La Providencia I."/>
            <person name="Hainaut M."/>
            <person name="Kuo A."/>
            <person name="Kohler A."/>
            <person name="Murat C."/>
            <person name="Tang N."/>
            <person name="Roy S."/>
            <person name="Loubradou J."/>
            <person name="Henrissat B."/>
            <person name="Grigoriev I.V."/>
            <person name="Corradi N."/>
            <person name="Roux C."/>
            <person name="Martin F.M."/>
        </authorList>
    </citation>
    <scope>NUCLEOTIDE SEQUENCE [LARGE SCALE GENOMIC DNA]</scope>
    <source>
        <strain evidence="2 3">DAOM 227022</strain>
    </source>
</reference>
<dbReference type="EMBL" id="QKYT01000323">
    <property type="protein sequence ID" value="RIA87157.1"/>
    <property type="molecule type" value="Genomic_DNA"/>
</dbReference>
<dbReference type="AlphaFoldDB" id="A0A397ST81"/>
<dbReference type="Proteomes" id="UP000265703">
    <property type="component" value="Unassembled WGS sequence"/>
</dbReference>